<name>A0A915PGC2_9BILA</name>
<dbReference type="GO" id="GO:0060261">
    <property type="term" value="P:positive regulation of transcription initiation by RNA polymerase II"/>
    <property type="evidence" value="ECO:0007669"/>
    <property type="project" value="TreeGrafter"/>
</dbReference>
<evidence type="ECO:0000256" key="7">
    <source>
        <dbReference type="ARBA" id="ARBA00023242"/>
    </source>
</evidence>
<evidence type="ECO:0000256" key="3">
    <source>
        <dbReference type="ARBA" id="ARBA00019693"/>
    </source>
</evidence>
<accession>A0A915PGC2</accession>
<protein>
    <recommendedName>
        <fullName evidence="3">Mediator of RNA polymerase II transcription subunit 24</fullName>
    </recommendedName>
    <alternativeName>
        <fullName evidence="8">Mediator complex subunit 24</fullName>
    </alternativeName>
</protein>
<keyword evidence="4" id="KW-0805">Transcription regulation</keyword>
<evidence type="ECO:0000256" key="4">
    <source>
        <dbReference type="ARBA" id="ARBA00023015"/>
    </source>
</evidence>
<evidence type="ECO:0000256" key="6">
    <source>
        <dbReference type="ARBA" id="ARBA00023163"/>
    </source>
</evidence>
<evidence type="ECO:0000256" key="8">
    <source>
        <dbReference type="ARBA" id="ARBA00031960"/>
    </source>
</evidence>
<dbReference type="Pfam" id="PF11277">
    <property type="entry name" value="Med24_N"/>
    <property type="match status" value="1"/>
</dbReference>
<dbReference type="PANTHER" id="PTHR12898">
    <property type="entry name" value="MEDIATOR OF RNA POLYMERASE II TRANSCRIPTION SUBUNIT 24"/>
    <property type="match status" value="1"/>
</dbReference>
<evidence type="ECO:0000256" key="9">
    <source>
        <dbReference type="SAM" id="MobiDB-lite"/>
    </source>
</evidence>
<feature type="compositionally biased region" description="Polar residues" evidence="9">
    <location>
        <begin position="828"/>
        <end position="863"/>
    </location>
</feature>
<evidence type="ECO:0000256" key="5">
    <source>
        <dbReference type="ARBA" id="ARBA00023159"/>
    </source>
</evidence>
<comment type="similarity">
    <text evidence="2">Belongs to the Mediator complex subunit 24 family.</text>
</comment>
<feature type="compositionally biased region" description="Low complexity" evidence="9">
    <location>
        <begin position="954"/>
        <end position="963"/>
    </location>
</feature>
<feature type="region of interest" description="Disordered" evidence="9">
    <location>
        <begin position="819"/>
        <end position="869"/>
    </location>
</feature>
<organism evidence="10 11">
    <name type="scientific">Meloidogyne floridensis</name>
    <dbReference type="NCBI Taxonomy" id="298350"/>
    <lineage>
        <taxon>Eukaryota</taxon>
        <taxon>Metazoa</taxon>
        <taxon>Ecdysozoa</taxon>
        <taxon>Nematoda</taxon>
        <taxon>Chromadorea</taxon>
        <taxon>Rhabditida</taxon>
        <taxon>Tylenchina</taxon>
        <taxon>Tylenchomorpha</taxon>
        <taxon>Tylenchoidea</taxon>
        <taxon>Meloidogynidae</taxon>
        <taxon>Meloidogyninae</taxon>
        <taxon>Meloidogyne</taxon>
    </lineage>
</organism>
<keyword evidence="6" id="KW-0804">Transcription</keyword>
<dbReference type="GO" id="GO:0003712">
    <property type="term" value="F:transcription coregulator activity"/>
    <property type="evidence" value="ECO:0007669"/>
    <property type="project" value="TreeGrafter"/>
</dbReference>
<evidence type="ECO:0000313" key="10">
    <source>
        <dbReference type="Proteomes" id="UP000887560"/>
    </source>
</evidence>
<dbReference type="WBParaSite" id="scf7180000424695.g13751">
    <property type="protein sequence ID" value="scf7180000424695.g13751"/>
    <property type="gene ID" value="scf7180000424695.g13751"/>
</dbReference>
<comment type="subcellular location">
    <subcellularLocation>
        <location evidence="1">Nucleus</location>
    </subcellularLocation>
</comment>
<dbReference type="Proteomes" id="UP000887560">
    <property type="component" value="Unplaced"/>
</dbReference>
<evidence type="ECO:0000313" key="11">
    <source>
        <dbReference type="WBParaSite" id="scf7180000424695.g13751"/>
    </source>
</evidence>
<feature type="region of interest" description="Disordered" evidence="9">
    <location>
        <begin position="911"/>
        <end position="932"/>
    </location>
</feature>
<dbReference type="InterPro" id="IPR021429">
    <property type="entry name" value="Mediator_Med24"/>
</dbReference>
<feature type="region of interest" description="Disordered" evidence="9">
    <location>
        <begin position="945"/>
        <end position="971"/>
    </location>
</feature>
<evidence type="ECO:0000256" key="2">
    <source>
        <dbReference type="ARBA" id="ARBA00007864"/>
    </source>
</evidence>
<sequence length="1104" mass="127229">MVVSSTTNNTQQLDALLRNCLSQRLEPNEFFEEACRMIIEENAQFPERVLQIANNYASAFPEETDIFPLALTYLKILFIHGLIQPQKYLTILTTFDCWTHPIKIEEIASDLESYINNKRIAVYEGNSSVLFTQITQILDWYIYSIEKIVELINENNFDEFSLVFVNRINAIKHLHERPFTALIIFTFLKPSFTSKLSNFLKLIDQLIELFPLFSTPPKSNWQPCREDFIHRKYRPALLSLGSIFAIFRVIKTADELETSNICSEQREREALADVFKLFYYFRGIQRQTISKALENICNCDSLLDQVDDKKSDNVFRFFLDGLKKADVVNSKEHEFLTKKRDLKRSQNEELPAGERQMIVRSELISRVQKAKRGIDTLVPENTERLLRRLLSLGEIPIDMLCSIYCACGELSLFSSKLAALNAQAQQPITGENVSGATTNAQGRLLIFDSTFLLMARIQHVFADMRLEELVGGRLHCAFYRWTQRYQKCIEESESMCFVTGGPSNEDSTDSSFRSNFQRNQFQALRSQKQPFWLAENNDFGNTIETVPLIGELLLEEFSRGSPNSNEINNIFWTFSQMSCLWLCLVQWLDAQQPTIGNTPRQAMARSMREFEVKLQQQKTASEKDNKDNGERLQSLSYSILIARRLLRQIADQRIKKEHPYTWLVGFAQRPLPALPFGRKMSLLRASPEEISEENQRLKEANNYFLELILNCFSSYLANNSPVRCRMDIWLQCWMRQMMNQQRIVTVDESELASELCLAATITYPVPCLCEMIKQLVECILFERAISSTSSTTIAIQPNIHSAFVPNIVSAVSSTINSNEHSVEEQKHLTTNQHKQQTNIPTQQKHSLSALEQQQKHSMQQQPTVKRHPVVGQLSTKATVIAKMLVRAMQLLLWAGDRRVLEKREREKRIQQFGLITQQQQPSEQSSSSRKRSQIEINENICEEGQQQMDQTPCSSSSTEQQQQNEALGVQKKKSVDVSSSVVETCTSSMNETITTSRLPKDALKAQLTVSNVFERFERIVRDCNLRPPVTFIIFFIHELAAAPQTEYWRRLVSIMPVNLIFGLSHLDPHAIPLDLFMRLYDPKDEKNRKLCLHYAFMIKKLGNI</sequence>
<reference evidence="11" key="1">
    <citation type="submission" date="2022-11" db="UniProtKB">
        <authorList>
            <consortium name="WormBaseParasite"/>
        </authorList>
    </citation>
    <scope>IDENTIFICATION</scope>
</reference>
<keyword evidence="5" id="KW-0010">Activator</keyword>
<evidence type="ECO:0000256" key="1">
    <source>
        <dbReference type="ARBA" id="ARBA00004123"/>
    </source>
</evidence>
<keyword evidence="10" id="KW-1185">Reference proteome</keyword>
<keyword evidence="7" id="KW-0539">Nucleus</keyword>
<dbReference type="PANTHER" id="PTHR12898:SF1">
    <property type="entry name" value="MEDIATOR OF RNA POLYMERASE II TRANSCRIPTION SUBUNIT 24"/>
    <property type="match status" value="1"/>
</dbReference>
<dbReference type="AlphaFoldDB" id="A0A915PGC2"/>
<dbReference type="GO" id="GO:0016592">
    <property type="term" value="C:mediator complex"/>
    <property type="evidence" value="ECO:0007669"/>
    <property type="project" value="InterPro"/>
</dbReference>
<proteinExistence type="inferred from homology"/>
<feature type="compositionally biased region" description="Low complexity" evidence="9">
    <location>
        <begin position="911"/>
        <end position="927"/>
    </location>
</feature>